<dbReference type="Pfam" id="PF01807">
    <property type="entry name" value="Zn_ribbon_DnaG"/>
    <property type="match status" value="1"/>
</dbReference>
<evidence type="ECO:0000259" key="1">
    <source>
        <dbReference type="Pfam" id="PF01807"/>
    </source>
</evidence>
<keyword evidence="3" id="KW-1185">Reference proteome</keyword>
<organism evidence="2 3">
    <name type="scientific">Halomonas piscis</name>
    <dbReference type="NCBI Taxonomy" id="3031727"/>
    <lineage>
        <taxon>Bacteria</taxon>
        <taxon>Pseudomonadati</taxon>
        <taxon>Pseudomonadota</taxon>
        <taxon>Gammaproteobacteria</taxon>
        <taxon>Oceanospirillales</taxon>
        <taxon>Halomonadaceae</taxon>
        <taxon>Halomonas</taxon>
    </lineage>
</organism>
<evidence type="ECO:0000313" key="2">
    <source>
        <dbReference type="EMBL" id="WNK19360.1"/>
    </source>
</evidence>
<proteinExistence type="predicted"/>
<dbReference type="EMBL" id="CP119391">
    <property type="protein sequence ID" value="WNK19360.1"/>
    <property type="molecule type" value="Genomic_DNA"/>
</dbReference>
<reference evidence="2 3" key="1">
    <citation type="submission" date="2023-03" db="EMBL/GenBank/DDBJ databases">
        <title>Halomonas sp. nov., isolated from Korean tranditional fermented seafood 'Jeotgal'.</title>
        <authorList>
            <person name="Kim B."/>
            <person name="Shin N.-R."/>
        </authorList>
    </citation>
    <scope>NUCLEOTIDE SEQUENCE [LARGE SCALE GENOMIC DNA]</scope>
    <source>
        <strain evidence="2 3">SG2L-4</strain>
    </source>
</reference>
<sequence length="148" mass="15921">MSTSTADVYRFLDRLDKVQSKGPERWAACCPAHDDRGPSLSVRVADDGKLLVHCFAGCGAADVVAAVGLELSDLFPKRDSDTWGRPVAATQRWVPRDVLAAVAREALIAVMAAEATHRGESLSDDDLQRLSVAAGRLRSAAREVGYEL</sequence>
<dbReference type="Proteomes" id="UP001301869">
    <property type="component" value="Chromosome"/>
</dbReference>
<name>A0ABY9YYE3_9GAMM</name>
<dbReference type="InterPro" id="IPR002694">
    <property type="entry name" value="Znf_CHC2"/>
</dbReference>
<evidence type="ECO:0000313" key="3">
    <source>
        <dbReference type="Proteomes" id="UP001301869"/>
    </source>
</evidence>
<feature type="domain" description="Zinc finger CHC2-type" evidence="1">
    <location>
        <begin position="17"/>
        <end position="61"/>
    </location>
</feature>
<dbReference type="Gene3D" id="3.90.580.10">
    <property type="entry name" value="Zinc finger, CHC2-type domain"/>
    <property type="match status" value="1"/>
</dbReference>
<accession>A0ABY9YYE3</accession>
<protein>
    <submittedName>
        <fullName evidence="2">CHC2 zinc finger domain-containing protein</fullName>
    </submittedName>
</protein>
<gene>
    <name evidence="2" type="ORF">P1P91_10900</name>
</gene>
<dbReference type="RefSeq" id="WP_311882575.1">
    <property type="nucleotide sequence ID" value="NZ_CP119391.1"/>
</dbReference>
<dbReference type="SUPFAM" id="SSF57783">
    <property type="entry name" value="Zinc beta-ribbon"/>
    <property type="match status" value="1"/>
</dbReference>
<dbReference type="InterPro" id="IPR036977">
    <property type="entry name" value="DNA_primase_Znf_CHC2"/>
</dbReference>